<dbReference type="Proteomes" id="UP000831921">
    <property type="component" value="Chromosome"/>
</dbReference>
<name>A0ABY5MYR9_9SPHN</name>
<protein>
    <submittedName>
        <fullName evidence="1">Uncharacterized protein</fullName>
    </submittedName>
</protein>
<dbReference type="RefSeq" id="WP_249504017.1">
    <property type="nucleotide sequence ID" value="NZ_CP097253.1"/>
</dbReference>
<keyword evidence="2" id="KW-1185">Reference proteome</keyword>
<proteinExistence type="predicted"/>
<gene>
    <name evidence="1" type="ORF">M1K48_00905</name>
</gene>
<organism evidence="1 2">
    <name type="scientific">Sphingomonas glaciei</name>
    <dbReference type="NCBI Taxonomy" id="2938948"/>
    <lineage>
        <taxon>Bacteria</taxon>
        <taxon>Pseudomonadati</taxon>
        <taxon>Pseudomonadota</taxon>
        <taxon>Alphaproteobacteria</taxon>
        <taxon>Sphingomonadales</taxon>
        <taxon>Sphingomonadaceae</taxon>
        <taxon>Sphingomonas</taxon>
    </lineage>
</organism>
<reference evidence="1 2" key="1">
    <citation type="submission" date="2022-05" db="EMBL/GenBank/DDBJ databases">
        <title>S8-45 Sphingomonas ultraviolaceadurans.</title>
        <authorList>
            <person name="Liu Y."/>
        </authorList>
    </citation>
    <scope>NUCLEOTIDE SEQUENCE [LARGE SCALE GENOMIC DNA]</scope>
    <source>
        <strain evidence="1 2">S8-45</strain>
    </source>
</reference>
<evidence type="ECO:0000313" key="2">
    <source>
        <dbReference type="Proteomes" id="UP000831921"/>
    </source>
</evidence>
<accession>A0ABY5MYR9</accession>
<sequence>MADNIDVRVSVSLDPENLRLDEGYNDETAQFVGSVVNAFNDAYVTLGKVHDLRELWLANPAVTKEGAVVIVAKEAEKHRDRVLGRFDKAARDLAANIEHTEKQLMEPLREQAGLGSLNGEVRAYVRGLQRKEREAFMRQAFEQGDEATLLAILGAQSFLSGLTKLDQDYFLREYHTQKRPDLVRRLDVMRKFEKRLHAAAPILRAQFAKAIGEQPGVVAHLQRANEQALAALKIEPTA</sequence>
<dbReference type="EMBL" id="CP097253">
    <property type="protein sequence ID" value="UUR08238.1"/>
    <property type="molecule type" value="Genomic_DNA"/>
</dbReference>
<evidence type="ECO:0000313" key="1">
    <source>
        <dbReference type="EMBL" id="UUR08238.1"/>
    </source>
</evidence>